<feature type="transmembrane region" description="Helical" evidence="2">
    <location>
        <begin position="46"/>
        <end position="68"/>
    </location>
</feature>
<evidence type="ECO:0000256" key="2">
    <source>
        <dbReference type="SAM" id="Phobius"/>
    </source>
</evidence>
<sequence length="303" mass="30599">MSDLGLALAAGLLAAVNPCGFALLPVYLTVLVLGDDAPSRPVAVRRAVAATAAMTAGFVAVFGVFGLLLTPALSAAHAVLPWFTAGFGLLVAVAGGWLLAGRSLPGLTALRVRGPVVRRTPLSMLLFGMAYAASSLSCTIAPFLAIVASSLRAGTPGAGVALFVAYAAGMGLLVGAAALAVAVSRPRMVTGMRRFGPALSRLVGVVVLLAGAYVAYYGIAELRGDVEDPVLDAAQTVQRSLAGAVDRLGAAGFVVVSGALLAGALLTMPARNALRRRRRPRRHPVSGSSGSTAARPRRPSPGG</sequence>
<dbReference type="RefSeq" id="WP_052387907.1">
    <property type="nucleotide sequence ID" value="NZ_CP073767.1"/>
</dbReference>
<evidence type="ECO:0000313" key="3">
    <source>
        <dbReference type="EMBL" id="UWZ51139.1"/>
    </source>
</evidence>
<protein>
    <submittedName>
        <fullName evidence="3">Cytochrome c biogenesis protein CcdA</fullName>
    </submittedName>
</protein>
<dbReference type="OrthoDB" id="5244297at2"/>
<dbReference type="Proteomes" id="UP001058003">
    <property type="component" value="Chromosome"/>
</dbReference>
<feature type="transmembrane region" description="Helical" evidence="2">
    <location>
        <begin position="80"/>
        <end position="101"/>
    </location>
</feature>
<gene>
    <name evidence="3" type="ORF">Daura_30775</name>
</gene>
<feature type="transmembrane region" description="Helical" evidence="2">
    <location>
        <begin position="195"/>
        <end position="219"/>
    </location>
</feature>
<reference evidence="3" key="1">
    <citation type="submission" date="2021-04" db="EMBL/GenBank/DDBJ databases">
        <title>Dactylosporangium aurantiacum NRRL B-8018 full assembly.</title>
        <authorList>
            <person name="Hartkoorn R.C."/>
            <person name="Beaudoing E."/>
            <person name="Hot D."/>
        </authorList>
    </citation>
    <scope>NUCLEOTIDE SEQUENCE</scope>
    <source>
        <strain evidence="3">NRRL B-8018</strain>
    </source>
</reference>
<dbReference type="PANTHER" id="PTHR31272">
    <property type="entry name" value="CYTOCHROME C-TYPE BIOGENESIS PROTEIN HI_1454-RELATED"/>
    <property type="match status" value="1"/>
</dbReference>
<evidence type="ECO:0000256" key="1">
    <source>
        <dbReference type="SAM" id="MobiDB-lite"/>
    </source>
</evidence>
<dbReference type="InterPro" id="IPR051790">
    <property type="entry name" value="Cytochrome_c-biogenesis_DsbD"/>
</dbReference>
<accession>A0A9Q9ICZ4</accession>
<keyword evidence="2" id="KW-0812">Transmembrane</keyword>
<feature type="transmembrane region" description="Helical" evidence="2">
    <location>
        <begin position="122"/>
        <end position="148"/>
    </location>
</feature>
<name>A0A9Q9ICZ4_9ACTN</name>
<dbReference type="PANTHER" id="PTHR31272:SF4">
    <property type="entry name" value="CYTOCHROME C-TYPE BIOGENESIS PROTEIN HI_1454-RELATED"/>
    <property type="match status" value="1"/>
</dbReference>
<keyword evidence="2" id="KW-0472">Membrane</keyword>
<feature type="compositionally biased region" description="Basic residues" evidence="1">
    <location>
        <begin position="273"/>
        <end position="284"/>
    </location>
</feature>
<dbReference type="AlphaFoldDB" id="A0A9Q9ICZ4"/>
<dbReference type="EMBL" id="CP073767">
    <property type="protein sequence ID" value="UWZ51139.1"/>
    <property type="molecule type" value="Genomic_DNA"/>
</dbReference>
<organism evidence="3 4">
    <name type="scientific">Dactylosporangium aurantiacum</name>
    <dbReference type="NCBI Taxonomy" id="35754"/>
    <lineage>
        <taxon>Bacteria</taxon>
        <taxon>Bacillati</taxon>
        <taxon>Actinomycetota</taxon>
        <taxon>Actinomycetes</taxon>
        <taxon>Micromonosporales</taxon>
        <taxon>Micromonosporaceae</taxon>
        <taxon>Dactylosporangium</taxon>
    </lineage>
</organism>
<feature type="transmembrane region" description="Helical" evidence="2">
    <location>
        <begin position="248"/>
        <end position="268"/>
    </location>
</feature>
<keyword evidence="4" id="KW-1185">Reference proteome</keyword>
<feature type="transmembrane region" description="Helical" evidence="2">
    <location>
        <begin position="160"/>
        <end position="183"/>
    </location>
</feature>
<feature type="transmembrane region" description="Helical" evidence="2">
    <location>
        <begin position="6"/>
        <end position="34"/>
    </location>
</feature>
<feature type="region of interest" description="Disordered" evidence="1">
    <location>
        <begin position="273"/>
        <end position="303"/>
    </location>
</feature>
<proteinExistence type="predicted"/>
<evidence type="ECO:0000313" key="4">
    <source>
        <dbReference type="Proteomes" id="UP001058003"/>
    </source>
</evidence>
<keyword evidence="2" id="KW-1133">Transmembrane helix</keyword>
<dbReference type="KEGG" id="daur:Daura_30775"/>